<dbReference type="Proteomes" id="UP000231693">
    <property type="component" value="Unassembled WGS sequence"/>
</dbReference>
<dbReference type="NCBIfam" id="TIGR03083">
    <property type="entry name" value="maleylpyruvate isomerase family mycothiol-dependent enzyme"/>
    <property type="match status" value="1"/>
</dbReference>
<proteinExistence type="predicted"/>
<dbReference type="Gene3D" id="1.20.120.450">
    <property type="entry name" value="dinb family like domain"/>
    <property type="match status" value="1"/>
</dbReference>
<keyword evidence="3" id="KW-1185">Reference proteome</keyword>
<dbReference type="InterPro" id="IPR024344">
    <property type="entry name" value="MDMPI_metal-binding"/>
</dbReference>
<keyword evidence="2" id="KW-0413">Isomerase</keyword>
<evidence type="ECO:0000313" key="2">
    <source>
        <dbReference type="EMBL" id="PJJ69196.1"/>
    </source>
</evidence>
<dbReference type="AlphaFoldDB" id="A0A2M9CCZ2"/>
<name>A0A2M9CCZ2_9CELL</name>
<evidence type="ECO:0000313" key="3">
    <source>
        <dbReference type="Proteomes" id="UP000231693"/>
    </source>
</evidence>
<dbReference type="OrthoDB" id="5118203at2"/>
<feature type="domain" description="Mycothiol-dependent maleylpyruvate isomerase metal-binding" evidence="1">
    <location>
        <begin position="21"/>
        <end position="146"/>
    </location>
</feature>
<keyword evidence="2" id="KW-0670">Pyruvate</keyword>
<sequence>MAARTVRATDPRVLDDLLLARRGTAYFSRVLGRLSDADLEEPSLVDGWRRRHVVAHVGYHARALARAVEELRTGSPAPSAEADEAREVEVDLGASLPAVALRHLHAHAAVHLDVEWRDLDADRWGDVLTLGDGRQVPVARTPRERAEVVWLGALRLGSGARAVDLPPEIAQRASTSFSA</sequence>
<dbReference type="InterPro" id="IPR034660">
    <property type="entry name" value="DinB/YfiT-like"/>
</dbReference>
<organism evidence="2 3">
    <name type="scientific">Sediminihabitans luteus</name>
    <dbReference type="NCBI Taxonomy" id="1138585"/>
    <lineage>
        <taxon>Bacteria</taxon>
        <taxon>Bacillati</taxon>
        <taxon>Actinomycetota</taxon>
        <taxon>Actinomycetes</taxon>
        <taxon>Micrococcales</taxon>
        <taxon>Cellulomonadaceae</taxon>
        <taxon>Sediminihabitans</taxon>
    </lineage>
</organism>
<evidence type="ECO:0000259" key="1">
    <source>
        <dbReference type="Pfam" id="PF11716"/>
    </source>
</evidence>
<reference evidence="2 3" key="1">
    <citation type="submission" date="2017-11" db="EMBL/GenBank/DDBJ databases">
        <title>Genomic Encyclopedia of Archaeal and Bacterial Type Strains, Phase II (KMG-II): From Individual Species to Whole Genera.</title>
        <authorList>
            <person name="Goeker M."/>
        </authorList>
    </citation>
    <scope>NUCLEOTIDE SEQUENCE [LARGE SCALE GENOMIC DNA]</scope>
    <source>
        <strain evidence="2 3">DSM 25478</strain>
    </source>
</reference>
<dbReference type="GO" id="GO:0046872">
    <property type="term" value="F:metal ion binding"/>
    <property type="evidence" value="ECO:0007669"/>
    <property type="project" value="InterPro"/>
</dbReference>
<gene>
    <name evidence="2" type="ORF">CLV28_2658</name>
</gene>
<dbReference type="SUPFAM" id="SSF109854">
    <property type="entry name" value="DinB/YfiT-like putative metalloenzymes"/>
    <property type="match status" value="1"/>
</dbReference>
<dbReference type="Pfam" id="PF11716">
    <property type="entry name" value="MDMPI_N"/>
    <property type="match status" value="1"/>
</dbReference>
<accession>A0A2M9CCZ2</accession>
<dbReference type="InterPro" id="IPR017517">
    <property type="entry name" value="Maleyloyr_isom"/>
</dbReference>
<comment type="caution">
    <text evidence="2">The sequence shown here is derived from an EMBL/GenBank/DDBJ whole genome shotgun (WGS) entry which is preliminary data.</text>
</comment>
<dbReference type="EMBL" id="PGFE01000005">
    <property type="protein sequence ID" value="PJJ69196.1"/>
    <property type="molecule type" value="Genomic_DNA"/>
</dbReference>
<protein>
    <submittedName>
        <fullName evidence="2">Maleylpyruvate isomerase</fullName>
    </submittedName>
</protein>
<dbReference type="GO" id="GO:0016853">
    <property type="term" value="F:isomerase activity"/>
    <property type="evidence" value="ECO:0007669"/>
    <property type="project" value="UniProtKB-KW"/>
</dbReference>